<accession>A0AAQ3JT75</accession>
<sequence length="85" mass="9572">MSRAAPHRGRFKGLPLKVDADNDGKITKEELRDALKAAGVEFPAMKAMLAMRHIDIDDSGAIDNEQEKKKLIKYVAQEKWNVHVD</sequence>
<dbReference type="GO" id="GO:0005509">
    <property type="term" value="F:calcium ion binding"/>
    <property type="evidence" value="ECO:0007669"/>
    <property type="project" value="InterPro"/>
</dbReference>
<keyword evidence="4" id="KW-1185">Reference proteome</keyword>
<reference evidence="3 4" key="1">
    <citation type="submission" date="2023-10" db="EMBL/GenBank/DDBJ databases">
        <title>Chromosome-scale genome assembly provides insights into flower coloration mechanisms of Canna indica.</title>
        <authorList>
            <person name="Li C."/>
        </authorList>
    </citation>
    <scope>NUCLEOTIDE SEQUENCE [LARGE SCALE GENOMIC DNA]</scope>
    <source>
        <tissue evidence="3">Flower</tissue>
    </source>
</reference>
<evidence type="ECO:0000313" key="4">
    <source>
        <dbReference type="Proteomes" id="UP001327560"/>
    </source>
</evidence>
<name>A0AAQ3JT75_9LILI</name>
<feature type="domain" description="EF-hand" evidence="2">
    <location>
        <begin position="17"/>
        <end position="41"/>
    </location>
</feature>
<dbReference type="Gene3D" id="1.10.238.10">
    <property type="entry name" value="EF-hand"/>
    <property type="match status" value="1"/>
</dbReference>
<dbReference type="InterPro" id="IPR011992">
    <property type="entry name" value="EF-hand-dom_pair"/>
</dbReference>
<dbReference type="EMBL" id="CP136890">
    <property type="protein sequence ID" value="WOK93995.1"/>
    <property type="molecule type" value="Genomic_DNA"/>
</dbReference>
<dbReference type="SUPFAM" id="SSF47473">
    <property type="entry name" value="EF-hand"/>
    <property type="match status" value="1"/>
</dbReference>
<evidence type="ECO:0000256" key="1">
    <source>
        <dbReference type="ARBA" id="ARBA00022837"/>
    </source>
</evidence>
<proteinExistence type="predicted"/>
<organism evidence="3 4">
    <name type="scientific">Canna indica</name>
    <name type="common">Indian-shot</name>
    <dbReference type="NCBI Taxonomy" id="4628"/>
    <lineage>
        <taxon>Eukaryota</taxon>
        <taxon>Viridiplantae</taxon>
        <taxon>Streptophyta</taxon>
        <taxon>Embryophyta</taxon>
        <taxon>Tracheophyta</taxon>
        <taxon>Spermatophyta</taxon>
        <taxon>Magnoliopsida</taxon>
        <taxon>Liliopsida</taxon>
        <taxon>Zingiberales</taxon>
        <taxon>Cannaceae</taxon>
        <taxon>Canna</taxon>
    </lineage>
</organism>
<dbReference type="Proteomes" id="UP001327560">
    <property type="component" value="Chromosome 1"/>
</dbReference>
<dbReference type="PROSITE" id="PS50222">
    <property type="entry name" value="EF_HAND_2"/>
    <property type="match status" value="1"/>
</dbReference>
<dbReference type="InterPro" id="IPR018247">
    <property type="entry name" value="EF_Hand_1_Ca_BS"/>
</dbReference>
<gene>
    <name evidence="3" type="ORF">Cni_G02696</name>
</gene>
<evidence type="ECO:0000259" key="2">
    <source>
        <dbReference type="PROSITE" id="PS50222"/>
    </source>
</evidence>
<keyword evidence="1" id="KW-0106">Calcium</keyword>
<dbReference type="AlphaFoldDB" id="A0AAQ3JT75"/>
<dbReference type="Pfam" id="PF13833">
    <property type="entry name" value="EF-hand_8"/>
    <property type="match status" value="1"/>
</dbReference>
<evidence type="ECO:0000313" key="3">
    <source>
        <dbReference type="EMBL" id="WOK93995.1"/>
    </source>
</evidence>
<dbReference type="InterPro" id="IPR002048">
    <property type="entry name" value="EF_hand_dom"/>
</dbReference>
<dbReference type="PROSITE" id="PS00018">
    <property type="entry name" value="EF_HAND_1"/>
    <property type="match status" value="1"/>
</dbReference>
<protein>
    <recommendedName>
        <fullName evidence="2">EF-hand domain-containing protein</fullName>
    </recommendedName>
</protein>